<reference evidence="1 2" key="1">
    <citation type="journal article" date="2015" name="Sci. Rep.">
        <title>Chromosome-level genome map provides insights into diverse defense mechanisms in the medicinal fungus Ganoderma sinense.</title>
        <authorList>
            <person name="Zhu Y."/>
            <person name="Xu J."/>
            <person name="Sun C."/>
            <person name="Zhou S."/>
            <person name="Xu H."/>
            <person name="Nelson D.R."/>
            <person name="Qian J."/>
            <person name="Song J."/>
            <person name="Luo H."/>
            <person name="Xiang L."/>
            <person name="Li Y."/>
            <person name="Xu Z."/>
            <person name="Ji A."/>
            <person name="Wang L."/>
            <person name="Lu S."/>
            <person name="Hayward A."/>
            <person name="Sun W."/>
            <person name="Li X."/>
            <person name="Schwartz D.C."/>
            <person name="Wang Y."/>
            <person name="Chen S."/>
        </authorList>
    </citation>
    <scope>NUCLEOTIDE SEQUENCE [LARGE SCALE GENOMIC DNA]</scope>
    <source>
        <strain evidence="1 2">ZZ0214-1</strain>
    </source>
</reference>
<dbReference type="EMBL" id="AYKW01000045">
    <property type="protein sequence ID" value="PIL26539.1"/>
    <property type="molecule type" value="Genomic_DNA"/>
</dbReference>
<evidence type="ECO:0000313" key="1">
    <source>
        <dbReference type="EMBL" id="PIL26539.1"/>
    </source>
</evidence>
<dbReference type="OrthoDB" id="2879636at2759"/>
<dbReference type="Gene3D" id="3.30.710.10">
    <property type="entry name" value="Potassium Channel Kv1.1, Chain A"/>
    <property type="match status" value="1"/>
</dbReference>
<dbReference type="AlphaFoldDB" id="A0A2G8RYD9"/>
<dbReference type="InterPro" id="IPR011333">
    <property type="entry name" value="SKP1/BTB/POZ_sf"/>
</dbReference>
<evidence type="ECO:0000313" key="2">
    <source>
        <dbReference type="Proteomes" id="UP000230002"/>
    </source>
</evidence>
<accession>A0A2G8RYD9</accession>
<gene>
    <name evidence="1" type="ORF">GSI_12297</name>
</gene>
<name>A0A2G8RYD9_9APHY</name>
<dbReference type="STRING" id="1077348.A0A2G8RYD9"/>
<keyword evidence="2" id="KW-1185">Reference proteome</keyword>
<proteinExistence type="predicted"/>
<dbReference type="Proteomes" id="UP000230002">
    <property type="component" value="Unassembled WGS sequence"/>
</dbReference>
<sequence length="356" mass="40069">MTHDSRSTKRRRTSDSPERLIILAPGESLEPCEGQETFTRHADFWLDDGNLILLAGATAFRVLRSVLVKKSAVFADMFAAGSLDATETFEDCPVVRLPDHPDDLCDFLQYLIPCAPIILRGDGTPLVNFDVLHAAIHLAHKYQCPDVETQALFVLKKYYTCHFPEHDTYDASVTTLTVPPLSAAVAAINIARLTQSPSMLPFALYQACNLADVVMNGYKRRDGSVEHLAADDLRLCIRARTELAWELARVVDAVFSPTPTKHCRTFGECATAREMIHEMRQSHARGDCDALSVRRTSIPWWVAEFGLCKVCKREMLRRDVEERRRVWMLLPNMFGLDDNECSFTDGRDGESDSDDD</sequence>
<organism evidence="1 2">
    <name type="scientific">Ganoderma sinense ZZ0214-1</name>
    <dbReference type="NCBI Taxonomy" id="1077348"/>
    <lineage>
        <taxon>Eukaryota</taxon>
        <taxon>Fungi</taxon>
        <taxon>Dikarya</taxon>
        <taxon>Basidiomycota</taxon>
        <taxon>Agaricomycotina</taxon>
        <taxon>Agaricomycetes</taxon>
        <taxon>Polyporales</taxon>
        <taxon>Polyporaceae</taxon>
        <taxon>Ganoderma</taxon>
    </lineage>
</organism>
<comment type="caution">
    <text evidence="1">The sequence shown here is derived from an EMBL/GenBank/DDBJ whole genome shotgun (WGS) entry which is preliminary data.</text>
</comment>
<protein>
    <recommendedName>
        <fullName evidence="3">BTB domain-containing protein</fullName>
    </recommendedName>
</protein>
<evidence type="ECO:0008006" key="3">
    <source>
        <dbReference type="Google" id="ProtNLM"/>
    </source>
</evidence>